<feature type="domain" description="Response regulatory" evidence="8">
    <location>
        <begin position="7"/>
        <end position="121"/>
    </location>
</feature>
<dbReference type="STRING" id="1391654.AKJ09_00482"/>
<dbReference type="Pfam" id="PF00196">
    <property type="entry name" value="GerE"/>
    <property type="match status" value="1"/>
</dbReference>
<evidence type="ECO:0000313" key="10">
    <source>
        <dbReference type="Proteomes" id="UP000064967"/>
    </source>
</evidence>
<dbReference type="InterPro" id="IPR001789">
    <property type="entry name" value="Sig_transdc_resp-reg_receiver"/>
</dbReference>
<evidence type="ECO:0000256" key="3">
    <source>
        <dbReference type="ARBA" id="ARBA00023015"/>
    </source>
</evidence>
<dbReference type="CDD" id="cd17537">
    <property type="entry name" value="REC_FixJ"/>
    <property type="match status" value="1"/>
</dbReference>
<dbReference type="Gene3D" id="1.10.10.10">
    <property type="entry name" value="Winged helix-like DNA-binding domain superfamily/Winged helix DNA-binding domain"/>
    <property type="match status" value="1"/>
</dbReference>
<dbReference type="SUPFAM" id="SSF46894">
    <property type="entry name" value="C-terminal effector domain of the bipartite response regulators"/>
    <property type="match status" value="1"/>
</dbReference>
<protein>
    <submittedName>
        <fullName evidence="9">Nitrogen regulation protein NR(I)</fullName>
    </submittedName>
</protein>
<keyword evidence="2" id="KW-0902">Two-component regulatory system</keyword>
<dbReference type="GO" id="GO:0003677">
    <property type="term" value="F:DNA binding"/>
    <property type="evidence" value="ECO:0007669"/>
    <property type="project" value="UniProtKB-KW"/>
</dbReference>
<dbReference type="EMBL" id="CP012333">
    <property type="protein sequence ID" value="AKU93818.1"/>
    <property type="molecule type" value="Genomic_DNA"/>
</dbReference>
<dbReference type="InterPro" id="IPR011006">
    <property type="entry name" value="CheY-like_superfamily"/>
</dbReference>
<accession>A0A0K1PJV3</accession>
<organism evidence="9 10">
    <name type="scientific">Labilithrix luteola</name>
    <dbReference type="NCBI Taxonomy" id="1391654"/>
    <lineage>
        <taxon>Bacteria</taxon>
        <taxon>Pseudomonadati</taxon>
        <taxon>Myxococcota</taxon>
        <taxon>Polyangia</taxon>
        <taxon>Polyangiales</taxon>
        <taxon>Labilitrichaceae</taxon>
        <taxon>Labilithrix</taxon>
    </lineage>
</organism>
<reference evidence="9 10" key="1">
    <citation type="submission" date="2015-08" db="EMBL/GenBank/DDBJ databases">
        <authorList>
            <person name="Babu N.S."/>
            <person name="Beckwith C.J."/>
            <person name="Beseler K.G."/>
            <person name="Brison A."/>
            <person name="Carone J.V."/>
            <person name="Caskin T.P."/>
            <person name="Diamond M."/>
            <person name="Durham M.E."/>
            <person name="Foxe J.M."/>
            <person name="Go M."/>
            <person name="Henderson B.A."/>
            <person name="Jones I.B."/>
            <person name="McGettigan J.A."/>
            <person name="Micheletti S.J."/>
            <person name="Nasrallah M.E."/>
            <person name="Ortiz D."/>
            <person name="Piller C.R."/>
            <person name="Privatt S.R."/>
            <person name="Schneider S.L."/>
            <person name="Sharp S."/>
            <person name="Smith T.C."/>
            <person name="Stanton J.D."/>
            <person name="Ullery H.E."/>
            <person name="Wilson R.J."/>
            <person name="Serrano M.G."/>
            <person name="Buck G."/>
            <person name="Lee V."/>
            <person name="Wang Y."/>
            <person name="Carvalho R."/>
            <person name="Voegtly L."/>
            <person name="Shi R."/>
            <person name="Duckworth R."/>
            <person name="Johnson A."/>
            <person name="Loviza R."/>
            <person name="Walstead R."/>
            <person name="Shah Z."/>
            <person name="Kiflezghi M."/>
            <person name="Wade K."/>
            <person name="Ball S.L."/>
            <person name="Bradley K.W."/>
            <person name="Asai D.J."/>
            <person name="Bowman C.A."/>
            <person name="Russell D.A."/>
            <person name="Pope W.H."/>
            <person name="Jacobs-Sera D."/>
            <person name="Hendrix R.W."/>
            <person name="Hatfull G.F."/>
        </authorList>
    </citation>
    <scope>NUCLEOTIDE SEQUENCE [LARGE SCALE GENOMIC DNA]</scope>
    <source>
        <strain evidence="9 10">DSM 27648</strain>
    </source>
</reference>
<dbReference type="GO" id="GO:0006355">
    <property type="term" value="P:regulation of DNA-templated transcription"/>
    <property type="evidence" value="ECO:0007669"/>
    <property type="project" value="InterPro"/>
</dbReference>
<evidence type="ECO:0000256" key="1">
    <source>
        <dbReference type="ARBA" id="ARBA00022553"/>
    </source>
</evidence>
<dbReference type="PROSITE" id="PS50043">
    <property type="entry name" value="HTH_LUXR_2"/>
    <property type="match status" value="1"/>
</dbReference>
<dbReference type="Gene3D" id="3.40.50.2300">
    <property type="match status" value="1"/>
</dbReference>
<evidence type="ECO:0000313" key="9">
    <source>
        <dbReference type="EMBL" id="AKU93818.1"/>
    </source>
</evidence>
<name>A0A0K1PJV3_9BACT</name>
<dbReference type="InterPro" id="IPR000792">
    <property type="entry name" value="Tscrpt_reg_LuxR_C"/>
</dbReference>
<keyword evidence="5" id="KW-0804">Transcription</keyword>
<dbReference type="AlphaFoldDB" id="A0A0K1PJV3"/>
<feature type="modified residue" description="4-aspartylphosphate" evidence="6">
    <location>
        <position position="56"/>
    </location>
</feature>
<dbReference type="SMART" id="SM00448">
    <property type="entry name" value="REC"/>
    <property type="match status" value="1"/>
</dbReference>
<dbReference type="PANTHER" id="PTHR44688">
    <property type="entry name" value="DNA-BINDING TRANSCRIPTIONAL ACTIVATOR DEVR_DOSR"/>
    <property type="match status" value="1"/>
</dbReference>
<feature type="domain" description="HTH luxR-type" evidence="7">
    <location>
        <begin position="137"/>
        <end position="202"/>
    </location>
</feature>
<dbReference type="GO" id="GO:0000160">
    <property type="term" value="P:phosphorelay signal transduction system"/>
    <property type="evidence" value="ECO:0007669"/>
    <property type="project" value="UniProtKB-KW"/>
</dbReference>
<evidence type="ECO:0000256" key="5">
    <source>
        <dbReference type="ARBA" id="ARBA00023163"/>
    </source>
</evidence>
<evidence type="ECO:0000259" key="7">
    <source>
        <dbReference type="PROSITE" id="PS50043"/>
    </source>
</evidence>
<evidence type="ECO:0000256" key="2">
    <source>
        <dbReference type="ARBA" id="ARBA00023012"/>
    </source>
</evidence>
<dbReference type="PATRIC" id="fig|1391654.3.peg.492"/>
<dbReference type="SMART" id="SM00421">
    <property type="entry name" value="HTH_LUXR"/>
    <property type="match status" value="1"/>
</dbReference>
<keyword evidence="3" id="KW-0805">Transcription regulation</keyword>
<dbReference type="FunFam" id="3.40.50.2300:FF:000018">
    <property type="entry name" value="DNA-binding transcriptional regulator NtrC"/>
    <property type="match status" value="1"/>
</dbReference>
<evidence type="ECO:0000259" key="8">
    <source>
        <dbReference type="PROSITE" id="PS50110"/>
    </source>
</evidence>
<keyword evidence="1 6" id="KW-0597">Phosphoprotein</keyword>
<dbReference type="CDD" id="cd06170">
    <property type="entry name" value="LuxR_C_like"/>
    <property type="match status" value="1"/>
</dbReference>
<dbReference type="Proteomes" id="UP000064967">
    <property type="component" value="Chromosome"/>
</dbReference>
<dbReference type="KEGG" id="llu:AKJ09_00482"/>
<dbReference type="PANTHER" id="PTHR44688:SF16">
    <property type="entry name" value="DNA-BINDING TRANSCRIPTIONAL ACTIVATOR DEVR_DOSR"/>
    <property type="match status" value="1"/>
</dbReference>
<dbReference type="Pfam" id="PF00072">
    <property type="entry name" value="Response_reg"/>
    <property type="match status" value="1"/>
</dbReference>
<evidence type="ECO:0000256" key="4">
    <source>
        <dbReference type="ARBA" id="ARBA00023125"/>
    </source>
</evidence>
<dbReference type="SUPFAM" id="SSF52172">
    <property type="entry name" value="CheY-like"/>
    <property type="match status" value="1"/>
</dbReference>
<sequence>MMSEVATVIVVDDDASVRESLRALLTSLGHSVQIFADAQTFLESKYRDRPGCLILDVELPGVSGLDVQRRLAELGSVLPIIFLTGQGDIPMSVRAIKAGAMEFLTKPFKAEQLAVAIRAALTADHAARSERAELAELRRRYDSLTPREREVMDGVLAGMLNKQIAAELGKTEGTVKEQRAHVMSKMQAGSLPELVGFATRLGLMERFLARPK</sequence>
<keyword evidence="4" id="KW-0238">DNA-binding</keyword>
<dbReference type="InterPro" id="IPR016032">
    <property type="entry name" value="Sig_transdc_resp-reg_C-effctor"/>
</dbReference>
<keyword evidence="10" id="KW-1185">Reference proteome</keyword>
<dbReference type="PROSITE" id="PS50110">
    <property type="entry name" value="RESPONSE_REGULATORY"/>
    <property type="match status" value="1"/>
</dbReference>
<gene>
    <name evidence="9" type="ORF">AKJ09_00482</name>
</gene>
<dbReference type="PRINTS" id="PR00038">
    <property type="entry name" value="HTHLUXR"/>
</dbReference>
<evidence type="ECO:0000256" key="6">
    <source>
        <dbReference type="PROSITE-ProRule" id="PRU00169"/>
    </source>
</evidence>
<dbReference type="InterPro" id="IPR036388">
    <property type="entry name" value="WH-like_DNA-bd_sf"/>
</dbReference>
<proteinExistence type="predicted"/>